<keyword evidence="3" id="KW-1185">Reference proteome</keyword>
<feature type="region of interest" description="Disordered" evidence="1">
    <location>
        <begin position="27"/>
        <end position="46"/>
    </location>
</feature>
<reference evidence="2 3" key="1">
    <citation type="submission" date="2019-10" db="EMBL/GenBank/DDBJ databases">
        <title>Whole genome shotgun sequence of Acrocarpospora pleiomorpha NBRC 16267.</title>
        <authorList>
            <person name="Ichikawa N."/>
            <person name="Kimura A."/>
            <person name="Kitahashi Y."/>
            <person name="Komaki H."/>
            <person name="Oguchi A."/>
        </authorList>
    </citation>
    <scope>NUCLEOTIDE SEQUENCE [LARGE SCALE GENOMIC DNA]</scope>
    <source>
        <strain evidence="2 3">NBRC 16267</strain>
    </source>
</reference>
<sequence>MSELTREQVIERNQRTLADLHPDWAITPGRPWAGQPWTARKGGAKVTAADAIDMHDRLRERP</sequence>
<proteinExistence type="predicted"/>
<gene>
    <name evidence="2" type="ORF">Aple_010960</name>
</gene>
<protein>
    <submittedName>
        <fullName evidence="2">Uncharacterized protein</fullName>
    </submittedName>
</protein>
<evidence type="ECO:0000313" key="2">
    <source>
        <dbReference type="EMBL" id="GES18201.1"/>
    </source>
</evidence>
<dbReference type="Proteomes" id="UP000377595">
    <property type="component" value="Unassembled WGS sequence"/>
</dbReference>
<dbReference type="EMBL" id="BLAF01000006">
    <property type="protein sequence ID" value="GES18201.1"/>
    <property type="molecule type" value="Genomic_DNA"/>
</dbReference>
<name>A0A5M3XF40_9ACTN</name>
<dbReference type="RefSeq" id="WP_155343342.1">
    <property type="nucleotide sequence ID" value="NZ_BAAAHM010000017.1"/>
</dbReference>
<organism evidence="2 3">
    <name type="scientific">Acrocarpospora pleiomorpha</name>
    <dbReference type="NCBI Taxonomy" id="90975"/>
    <lineage>
        <taxon>Bacteria</taxon>
        <taxon>Bacillati</taxon>
        <taxon>Actinomycetota</taxon>
        <taxon>Actinomycetes</taxon>
        <taxon>Streptosporangiales</taxon>
        <taxon>Streptosporangiaceae</taxon>
        <taxon>Acrocarpospora</taxon>
    </lineage>
</organism>
<dbReference type="AlphaFoldDB" id="A0A5M3XF40"/>
<evidence type="ECO:0000313" key="3">
    <source>
        <dbReference type="Proteomes" id="UP000377595"/>
    </source>
</evidence>
<accession>A0A5M3XF40</accession>
<evidence type="ECO:0000256" key="1">
    <source>
        <dbReference type="SAM" id="MobiDB-lite"/>
    </source>
</evidence>
<comment type="caution">
    <text evidence="2">The sequence shown here is derived from an EMBL/GenBank/DDBJ whole genome shotgun (WGS) entry which is preliminary data.</text>
</comment>